<reference evidence="1" key="2">
    <citation type="journal article" date="2022" name="New Phytol.">
        <title>Evolutionary transition to the ectomycorrhizal habit in the genomes of a hyperdiverse lineage of mushroom-forming fungi.</title>
        <authorList>
            <person name="Looney B."/>
            <person name="Miyauchi S."/>
            <person name="Morin E."/>
            <person name="Drula E."/>
            <person name="Courty P.E."/>
            <person name="Kohler A."/>
            <person name="Kuo A."/>
            <person name="LaButti K."/>
            <person name="Pangilinan J."/>
            <person name="Lipzen A."/>
            <person name="Riley R."/>
            <person name="Andreopoulos W."/>
            <person name="He G."/>
            <person name="Johnson J."/>
            <person name="Nolan M."/>
            <person name="Tritt A."/>
            <person name="Barry K.W."/>
            <person name="Grigoriev I.V."/>
            <person name="Nagy L.G."/>
            <person name="Hibbett D."/>
            <person name="Henrissat B."/>
            <person name="Matheny P.B."/>
            <person name="Labbe J."/>
            <person name="Martin F.M."/>
        </authorList>
    </citation>
    <scope>NUCLEOTIDE SEQUENCE</scope>
    <source>
        <strain evidence="1">FP105234-sp</strain>
    </source>
</reference>
<dbReference type="Proteomes" id="UP000814033">
    <property type="component" value="Unassembled WGS sequence"/>
</dbReference>
<protein>
    <submittedName>
        <fullName evidence="1">Uncharacterized protein</fullName>
    </submittedName>
</protein>
<name>A0ACB8S6M3_9AGAM</name>
<dbReference type="EMBL" id="MU275849">
    <property type="protein sequence ID" value="KAI0051836.1"/>
    <property type="molecule type" value="Genomic_DNA"/>
</dbReference>
<proteinExistence type="predicted"/>
<gene>
    <name evidence="1" type="ORF">FA95DRAFT_141067</name>
</gene>
<reference evidence="1" key="1">
    <citation type="submission" date="2021-02" db="EMBL/GenBank/DDBJ databases">
        <authorList>
            <consortium name="DOE Joint Genome Institute"/>
            <person name="Ahrendt S."/>
            <person name="Looney B.P."/>
            <person name="Miyauchi S."/>
            <person name="Morin E."/>
            <person name="Drula E."/>
            <person name="Courty P.E."/>
            <person name="Chicoki N."/>
            <person name="Fauchery L."/>
            <person name="Kohler A."/>
            <person name="Kuo A."/>
            <person name="Labutti K."/>
            <person name="Pangilinan J."/>
            <person name="Lipzen A."/>
            <person name="Riley R."/>
            <person name="Andreopoulos W."/>
            <person name="He G."/>
            <person name="Johnson J."/>
            <person name="Barry K.W."/>
            <person name="Grigoriev I.V."/>
            <person name="Nagy L."/>
            <person name="Hibbett D."/>
            <person name="Henrissat B."/>
            <person name="Matheny P.B."/>
            <person name="Labbe J."/>
            <person name="Martin F."/>
        </authorList>
    </citation>
    <scope>NUCLEOTIDE SEQUENCE</scope>
    <source>
        <strain evidence="1">FP105234-sp</strain>
    </source>
</reference>
<sequence>MPTPREETPAEVPPRNSTHKLLSAVGKKLAASAVSASASNVSTGKRRREASAVPEKRAYKRRKGLPAKTSTGRPVGRPRKVQVKGLLRGAWSRSGRAQIPSVKAREGDPPVKRKRGRPRLHPLPEPGQAAPPRPAPAKPKAATVAVKRAAAVSAPPKLPVPTRARPTSAAMDVDSSDDIVPKTESASAPVSSSSVRTAKSRAVDDQPRESNGRFGKKAATNGMYVRRRFGVAPPSRRTRSQRAEQRGQTQEDDADGDEDGEGARTGDGDTEMAEDEHRPKRPRYDDVGEEASSRSVSRVARRAVGNGLSFAPNPIAFARRAWATAPATRPNLRPAPDRDVVEVASTDDEDDSDGPVTPEDAGSLPVRVTHEEVPDDEVEELVLKMPARTRLSSGSTLWKPSPVNFATRRWSSVHTPADDADEPTLKPRDARQRAQLPDQGLWVQRAATSSRWDFFESASSSGEEVC</sequence>
<keyword evidence="2" id="KW-1185">Reference proteome</keyword>
<evidence type="ECO:0000313" key="1">
    <source>
        <dbReference type="EMBL" id="KAI0051836.1"/>
    </source>
</evidence>
<comment type="caution">
    <text evidence="1">The sequence shown here is derived from an EMBL/GenBank/DDBJ whole genome shotgun (WGS) entry which is preliminary data.</text>
</comment>
<accession>A0ACB8S6M3</accession>
<organism evidence="1 2">
    <name type="scientific">Auriscalpium vulgare</name>
    <dbReference type="NCBI Taxonomy" id="40419"/>
    <lineage>
        <taxon>Eukaryota</taxon>
        <taxon>Fungi</taxon>
        <taxon>Dikarya</taxon>
        <taxon>Basidiomycota</taxon>
        <taxon>Agaricomycotina</taxon>
        <taxon>Agaricomycetes</taxon>
        <taxon>Russulales</taxon>
        <taxon>Auriscalpiaceae</taxon>
        <taxon>Auriscalpium</taxon>
    </lineage>
</organism>
<evidence type="ECO:0000313" key="2">
    <source>
        <dbReference type="Proteomes" id="UP000814033"/>
    </source>
</evidence>